<dbReference type="OrthoDB" id="3022198at2759"/>
<dbReference type="Proteomes" id="UP000294933">
    <property type="component" value="Unassembled WGS sequence"/>
</dbReference>
<evidence type="ECO:0008006" key="3">
    <source>
        <dbReference type="Google" id="ProtNLM"/>
    </source>
</evidence>
<dbReference type="VEuPathDB" id="FungiDB:BD410DRAFT_730630"/>
<dbReference type="InterPro" id="IPR009057">
    <property type="entry name" value="Homeodomain-like_sf"/>
</dbReference>
<gene>
    <name evidence="1" type="ORF">BD410DRAFT_730630</name>
</gene>
<proteinExistence type="predicted"/>
<dbReference type="EMBL" id="ML170231">
    <property type="protein sequence ID" value="TDL16948.1"/>
    <property type="molecule type" value="Genomic_DNA"/>
</dbReference>
<evidence type="ECO:0000313" key="2">
    <source>
        <dbReference type="Proteomes" id="UP000294933"/>
    </source>
</evidence>
<evidence type="ECO:0000313" key="1">
    <source>
        <dbReference type="EMBL" id="TDL16948.1"/>
    </source>
</evidence>
<name>A0A4Y7PPA2_9AGAM</name>
<keyword evidence="2" id="KW-1185">Reference proteome</keyword>
<sequence length="98" mass="11221">MGRLSPQLRDLIVKWRHEQGLSVSEIANLAECHESSVYRLLSIHQVHGQTTNPLARPRGRPRVLTMTHLNYIHSLLLANPTLYLDELQSKLLENCNVD</sequence>
<dbReference type="AlphaFoldDB" id="A0A4Y7PPA2"/>
<reference evidence="1 2" key="1">
    <citation type="submission" date="2018-06" db="EMBL/GenBank/DDBJ databases">
        <title>A transcriptomic atlas of mushroom development highlights an independent origin of complex multicellularity.</title>
        <authorList>
            <consortium name="DOE Joint Genome Institute"/>
            <person name="Krizsan K."/>
            <person name="Almasi E."/>
            <person name="Merenyi Z."/>
            <person name="Sahu N."/>
            <person name="Viragh M."/>
            <person name="Koszo T."/>
            <person name="Mondo S."/>
            <person name="Kiss B."/>
            <person name="Balint B."/>
            <person name="Kues U."/>
            <person name="Barry K."/>
            <person name="Hegedus J.C."/>
            <person name="Henrissat B."/>
            <person name="Johnson J."/>
            <person name="Lipzen A."/>
            <person name="Ohm R."/>
            <person name="Nagy I."/>
            <person name="Pangilinan J."/>
            <person name="Yan J."/>
            <person name="Xiong Y."/>
            <person name="Grigoriev I.V."/>
            <person name="Hibbett D.S."/>
            <person name="Nagy L.G."/>
        </authorList>
    </citation>
    <scope>NUCLEOTIDE SEQUENCE [LARGE SCALE GENOMIC DNA]</scope>
    <source>
        <strain evidence="1 2">SZMC22713</strain>
    </source>
</reference>
<organism evidence="1 2">
    <name type="scientific">Rickenella mellea</name>
    <dbReference type="NCBI Taxonomy" id="50990"/>
    <lineage>
        <taxon>Eukaryota</taxon>
        <taxon>Fungi</taxon>
        <taxon>Dikarya</taxon>
        <taxon>Basidiomycota</taxon>
        <taxon>Agaricomycotina</taxon>
        <taxon>Agaricomycetes</taxon>
        <taxon>Hymenochaetales</taxon>
        <taxon>Rickenellaceae</taxon>
        <taxon>Rickenella</taxon>
    </lineage>
</organism>
<protein>
    <recommendedName>
        <fullName evidence="3">Paired domain-containing protein</fullName>
    </recommendedName>
</protein>
<dbReference type="Gene3D" id="1.10.10.10">
    <property type="entry name" value="Winged helix-like DNA-binding domain superfamily/Winged helix DNA-binding domain"/>
    <property type="match status" value="1"/>
</dbReference>
<feature type="non-terminal residue" evidence="1">
    <location>
        <position position="98"/>
    </location>
</feature>
<accession>A0A4Y7PPA2</accession>
<dbReference type="InterPro" id="IPR036388">
    <property type="entry name" value="WH-like_DNA-bd_sf"/>
</dbReference>
<dbReference type="SUPFAM" id="SSF46689">
    <property type="entry name" value="Homeodomain-like"/>
    <property type="match status" value="1"/>
</dbReference>